<dbReference type="InterPro" id="IPR047937">
    <property type="entry name" value="Eex_IncN-like"/>
</dbReference>
<dbReference type="EMBL" id="CP022987">
    <property type="protein sequence ID" value="QAA93921.1"/>
    <property type="molecule type" value="Genomic_DNA"/>
</dbReference>
<reference evidence="1 2" key="1">
    <citation type="submission" date="2017-08" db="EMBL/GenBank/DDBJ databases">
        <authorList>
            <person name="Park S.-J."/>
            <person name="Kim H."/>
        </authorList>
    </citation>
    <scope>NUCLEOTIDE SEQUENCE [LARGE SCALE GENOMIC DNA]</scope>
    <source>
        <strain evidence="2">ye3</strain>
    </source>
</reference>
<dbReference type="Proteomes" id="UP000283474">
    <property type="component" value="Chromosome"/>
</dbReference>
<evidence type="ECO:0000313" key="1">
    <source>
        <dbReference type="EMBL" id="QAA93921.1"/>
    </source>
</evidence>
<dbReference type="PROSITE" id="PS51257">
    <property type="entry name" value="PROKAR_LIPOPROTEIN"/>
    <property type="match status" value="1"/>
</dbReference>
<gene>
    <name evidence="1" type="ORF">CKA81_08770</name>
</gene>
<protein>
    <submittedName>
        <fullName evidence="1">Entry exclusion lipoprotein TrbK</fullName>
    </submittedName>
</protein>
<organism evidence="1 2">
    <name type="scientific">Pollutimonas thiosulfatoxidans</name>
    <dbReference type="NCBI Taxonomy" id="2028345"/>
    <lineage>
        <taxon>Bacteria</taxon>
        <taxon>Pseudomonadati</taxon>
        <taxon>Pseudomonadota</taxon>
        <taxon>Betaproteobacteria</taxon>
        <taxon>Burkholderiales</taxon>
        <taxon>Alcaligenaceae</taxon>
        <taxon>Pollutimonas</taxon>
    </lineage>
</organism>
<name>A0A410GCA1_9BURK</name>
<keyword evidence="1" id="KW-0449">Lipoprotein</keyword>
<accession>A0A410GCA1</accession>
<dbReference type="KEGG" id="pus:CKA81_08770"/>
<sequence>MKRVTLILLVATLSGCGQSEIPEQKPDVATVEELAADPTTLKELREQCKTDRTNMGDLLCDRVAQATRQRFYGDGTVPYTPSDTPPKF</sequence>
<dbReference type="OrthoDB" id="6049059at2"/>
<dbReference type="NCBIfam" id="NF033894">
    <property type="entry name" value="Eex_IncN"/>
    <property type="match status" value="1"/>
</dbReference>
<dbReference type="AlphaFoldDB" id="A0A410GCA1"/>
<keyword evidence="2" id="KW-1185">Reference proteome</keyword>
<evidence type="ECO:0000313" key="2">
    <source>
        <dbReference type="Proteomes" id="UP000283474"/>
    </source>
</evidence>
<dbReference type="RefSeq" id="WP_118994234.1">
    <property type="nucleotide sequence ID" value="NZ_CP022987.1"/>
</dbReference>
<proteinExistence type="predicted"/>